<evidence type="ECO:0000256" key="3">
    <source>
        <dbReference type="ARBA" id="ARBA00030757"/>
    </source>
</evidence>
<dbReference type="GO" id="GO:0005737">
    <property type="term" value="C:cytoplasm"/>
    <property type="evidence" value="ECO:0007669"/>
    <property type="project" value="TreeGrafter"/>
</dbReference>
<dbReference type="Gene3D" id="3.40.50.150">
    <property type="entry name" value="Vaccinia Virus protein VP39"/>
    <property type="match status" value="1"/>
</dbReference>
<evidence type="ECO:0000256" key="2">
    <source>
        <dbReference type="ARBA" id="ARBA00013346"/>
    </source>
</evidence>
<comment type="similarity">
    <text evidence="1">Belongs to the methyltransferase superfamily. L-isoaspartyl/D-aspartyl protein methyltransferase family.</text>
</comment>
<evidence type="ECO:0000313" key="5">
    <source>
        <dbReference type="Proteomes" id="UP000004621"/>
    </source>
</evidence>
<dbReference type="Proteomes" id="UP000004621">
    <property type="component" value="Unassembled WGS sequence"/>
</dbReference>
<protein>
    <recommendedName>
        <fullName evidence="2">Protein-L-isoaspartate O-methyltransferase</fullName>
    </recommendedName>
    <alternativeName>
        <fullName evidence="3">Protein L-isoaspartyl methyltransferase</fullName>
    </alternativeName>
</protein>
<dbReference type="InterPro" id="IPR000682">
    <property type="entry name" value="PCMT"/>
</dbReference>
<comment type="caution">
    <text evidence="4">The sequence shown here is derived from an EMBL/GenBank/DDBJ whole genome shotgun (WGS) entry which is preliminary data.</text>
</comment>
<dbReference type="Pfam" id="PF01135">
    <property type="entry name" value="PCMT"/>
    <property type="match status" value="1"/>
</dbReference>
<dbReference type="PANTHER" id="PTHR11579">
    <property type="entry name" value="PROTEIN-L-ISOASPARTATE O-METHYLTRANSFERASE"/>
    <property type="match status" value="1"/>
</dbReference>
<dbReference type="InterPro" id="IPR029063">
    <property type="entry name" value="SAM-dependent_MTases_sf"/>
</dbReference>
<name>A0A9W5IT14_NEISU</name>
<dbReference type="SUPFAM" id="SSF53335">
    <property type="entry name" value="S-adenosyl-L-methionine-dependent methyltransferases"/>
    <property type="match status" value="1"/>
</dbReference>
<organism evidence="4 5">
    <name type="scientific">Neisseria subflava NJ9703</name>
    <dbReference type="NCBI Taxonomy" id="546268"/>
    <lineage>
        <taxon>Bacteria</taxon>
        <taxon>Pseudomonadati</taxon>
        <taxon>Pseudomonadota</taxon>
        <taxon>Betaproteobacteria</taxon>
        <taxon>Neisseriales</taxon>
        <taxon>Neisseriaceae</taxon>
        <taxon>Neisseria</taxon>
    </lineage>
</organism>
<accession>A0A9W5IT14</accession>
<sequence>MYASIKLRIERSTNMDFEKARFNMVEQQIRPWDVLDFDILDALEEIEREHFVGEAFQGLAYADMELPLTNGHKMLEPKVVARLAQGLKLKKDETVLEIGTGSGYATALLSKLAGKVVTDDIDAEQQQRAKKVLDELGFTNVDYVQNNGLTEASQGAPFDAIYVGGAVDSVPEILKEQLKDGGRMVVIVGRKPVQRVLLLTRNGNEFSEKVLFDTVVAHLEDKSANPFGDFDF</sequence>
<dbReference type="AlphaFoldDB" id="A0A9W5IT14"/>
<proteinExistence type="inferred from homology"/>
<evidence type="ECO:0000313" key="4">
    <source>
        <dbReference type="EMBL" id="EFC53262.1"/>
    </source>
</evidence>
<dbReference type="CDD" id="cd02440">
    <property type="entry name" value="AdoMet_MTases"/>
    <property type="match status" value="1"/>
</dbReference>
<dbReference type="EMBL" id="ACEO02000001">
    <property type="protein sequence ID" value="EFC53262.1"/>
    <property type="molecule type" value="Genomic_DNA"/>
</dbReference>
<gene>
    <name evidence="4" type="ORF">NEISUBOT_03264</name>
</gene>
<reference evidence="4 5" key="1">
    <citation type="submission" date="2010-01" db="EMBL/GenBank/DDBJ databases">
        <authorList>
            <person name="Weinstock G."/>
            <person name="Sodergren E."/>
            <person name="Clifton S."/>
            <person name="Fulton L."/>
            <person name="Fulton B."/>
            <person name="Courtney L."/>
            <person name="Fronick C."/>
            <person name="Harrison M."/>
            <person name="Strong C."/>
            <person name="Farmer C."/>
            <person name="Delahaunty K."/>
            <person name="Markovic C."/>
            <person name="Hall O."/>
            <person name="Minx P."/>
            <person name="Tomlinson C."/>
            <person name="Mitreva M."/>
            <person name="Nelson J."/>
            <person name="Hou S."/>
            <person name="Wollam A."/>
            <person name="Pepin K.H."/>
            <person name="Johnson M."/>
            <person name="Bhonagiri V."/>
            <person name="Nash W.E."/>
            <person name="Warren W."/>
            <person name="Chinwalla A."/>
            <person name="Mardis E.R."/>
            <person name="Wilson R.K."/>
        </authorList>
    </citation>
    <scope>NUCLEOTIDE SEQUENCE [LARGE SCALE GENOMIC DNA]</scope>
    <source>
        <strain evidence="4 5">NJ9703</strain>
    </source>
</reference>
<dbReference type="GO" id="GO:0004719">
    <property type="term" value="F:protein-L-isoaspartate (D-aspartate) O-methyltransferase activity"/>
    <property type="evidence" value="ECO:0007669"/>
    <property type="project" value="InterPro"/>
</dbReference>
<dbReference type="PANTHER" id="PTHR11579:SF18">
    <property type="entry name" value="PROTEIN-L-ISOASPARTATE O-METHYLTRANSFERASE"/>
    <property type="match status" value="1"/>
</dbReference>
<evidence type="ECO:0000256" key="1">
    <source>
        <dbReference type="ARBA" id="ARBA00005369"/>
    </source>
</evidence>